<evidence type="ECO:0000313" key="2">
    <source>
        <dbReference type="Proteomes" id="UP000785679"/>
    </source>
</evidence>
<gene>
    <name evidence="1" type="ORF">FGO68_gene12169</name>
</gene>
<organism evidence="1 2">
    <name type="scientific">Halteria grandinella</name>
    <dbReference type="NCBI Taxonomy" id="5974"/>
    <lineage>
        <taxon>Eukaryota</taxon>
        <taxon>Sar</taxon>
        <taxon>Alveolata</taxon>
        <taxon>Ciliophora</taxon>
        <taxon>Intramacronucleata</taxon>
        <taxon>Spirotrichea</taxon>
        <taxon>Stichotrichia</taxon>
        <taxon>Sporadotrichida</taxon>
        <taxon>Halteriidae</taxon>
        <taxon>Halteria</taxon>
    </lineage>
</organism>
<protein>
    <submittedName>
        <fullName evidence="1">Uncharacterized protein</fullName>
    </submittedName>
</protein>
<dbReference type="Proteomes" id="UP000785679">
    <property type="component" value="Unassembled WGS sequence"/>
</dbReference>
<dbReference type="AlphaFoldDB" id="A0A8J8T1L6"/>
<evidence type="ECO:0000313" key="1">
    <source>
        <dbReference type="EMBL" id="TNV78545.1"/>
    </source>
</evidence>
<dbReference type="EMBL" id="RRYP01010192">
    <property type="protein sequence ID" value="TNV78545.1"/>
    <property type="molecule type" value="Genomic_DNA"/>
</dbReference>
<comment type="caution">
    <text evidence="1">The sequence shown here is derived from an EMBL/GenBank/DDBJ whole genome shotgun (WGS) entry which is preliminary data.</text>
</comment>
<proteinExistence type="predicted"/>
<reference evidence="1" key="1">
    <citation type="submission" date="2019-06" db="EMBL/GenBank/DDBJ databases">
        <authorList>
            <person name="Zheng W."/>
        </authorList>
    </citation>
    <scope>NUCLEOTIDE SEQUENCE</scope>
    <source>
        <strain evidence="1">QDHG01</strain>
    </source>
</reference>
<keyword evidence="2" id="KW-1185">Reference proteome</keyword>
<sequence>MNKEEILVFGGFNGKYMKEAHIYTHSTKRIRPADSQPNFDMFLFQMPTAFEQVTGSVYTVNWQTMKVIQYNNRSWGIVADIKNQSV</sequence>
<name>A0A8J8T1L6_HALGN</name>
<accession>A0A8J8T1L6</accession>